<name>A0A2P2J4S5_RHIMU</name>
<accession>A0A2P2J4S5</accession>
<organism evidence="1">
    <name type="scientific">Rhizophora mucronata</name>
    <name type="common">Asiatic mangrove</name>
    <dbReference type="NCBI Taxonomy" id="61149"/>
    <lineage>
        <taxon>Eukaryota</taxon>
        <taxon>Viridiplantae</taxon>
        <taxon>Streptophyta</taxon>
        <taxon>Embryophyta</taxon>
        <taxon>Tracheophyta</taxon>
        <taxon>Spermatophyta</taxon>
        <taxon>Magnoliopsida</taxon>
        <taxon>eudicotyledons</taxon>
        <taxon>Gunneridae</taxon>
        <taxon>Pentapetalae</taxon>
        <taxon>rosids</taxon>
        <taxon>fabids</taxon>
        <taxon>Malpighiales</taxon>
        <taxon>Rhizophoraceae</taxon>
        <taxon>Rhizophora</taxon>
    </lineage>
</organism>
<evidence type="ECO:0000313" key="1">
    <source>
        <dbReference type="EMBL" id="MBW88491.1"/>
    </source>
</evidence>
<sequence>MQAGRDKETAISIRCSKKVDKSSHMTSRALIGIDSSRQGQKGCNLCII</sequence>
<protein>
    <submittedName>
        <fullName evidence="1">Uncharacterized protein</fullName>
    </submittedName>
</protein>
<dbReference type="AlphaFoldDB" id="A0A2P2J4S5"/>
<proteinExistence type="predicted"/>
<reference evidence="1" key="1">
    <citation type="submission" date="2018-02" db="EMBL/GenBank/DDBJ databases">
        <title>Rhizophora mucronata_Transcriptome.</title>
        <authorList>
            <person name="Meera S.P."/>
            <person name="Sreeshan A."/>
            <person name="Augustine A."/>
        </authorList>
    </citation>
    <scope>NUCLEOTIDE SEQUENCE</scope>
    <source>
        <tissue evidence="1">Leaf</tissue>
    </source>
</reference>
<dbReference type="EMBL" id="GGEC01008008">
    <property type="protein sequence ID" value="MBW88491.1"/>
    <property type="molecule type" value="Transcribed_RNA"/>
</dbReference>